<proteinExistence type="predicted"/>
<evidence type="ECO:0000313" key="1">
    <source>
        <dbReference type="EMBL" id="PKD21770.1"/>
    </source>
</evidence>
<dbReference type="InterPro" id="IPR034154">
    <property type="entry name" value="TOPRIM_DnaG/twinkle"/>
</dbReference>
<dbReference type="PANTHER" id="PTHR30313">
    <property type="entry name" value="DNA PRIMASE"/>
    <property type="match status" value="1"/>
</dbReference>
<gene>
    <name evidence="1" type="ORF">APR41_01965</name>
</gene>
<dbReference type="RefSeq" id="WP_079711709.1">
    <property type="nucleotide sequence ID" value="NZ_FUZC01000001.1"/>
</dbReference>
<dbReference type="GO" id="GO:0008270">
    <property type="term" value="F:zinc ion binding"/>
    <property type="evidence" value="ECO:0007669"/>
    <property type="project" value="InterPro"/>
</dbReference>
<dbReference type="GO" id="GO:0006269">
    <property type="term" value="P:DNA replication, synthesis of primer"/>
    <property type="evidence" value="ECO:0007669"/>
    <property type="project" value="TreeGrafter"/>
</dbReference>
<dbReference type="InterPro" id="IPR050219">
    <property type="entry name" value="DnaG_primase"/>
</dbReference>
<dbReference type="CDD" id="cd01029">
    <property type="entry name" value="TOPRIM_primases"/>
    <property type="match status" value="1"/>
</dbReference>
<sequence>MKTEKLSCEKARDICIVKYLAKLGHFPSRTSEGEAWFLSPLRSETKASFKVSKTLNRWYDFGIGKGGSLIDLICHIQNCEVKEALLFLEQDIIYPIYSPPRKQQSKKAKIQITRVEPIDHPALLYYLKSRKIPINIARLYCYQVWYEWKNKPYYAIGLKNNSGGWEFRNKYFKNSSSPKTYTVIRNDSEQLVITEGMFDFLSLATMDEELVRNSDNIILNSLAFVDRIEPLIPKYDSVLLYLDNDSAGKKAAAKFLSLYDHITDCSYTYKDHVDLNENLMKIE</sequence>
<evidence type="ECO:0000313" key="2">
    <source>
        <dbReference type="Proteomes" id="UP000232673"/>
    </source>
</evidence>
<dbReference type="SUPFAM" id="SSF57783">
    <property type="entry name" value="Zinc beta-ribbon"/>
    <property type="match status" value="1"/>
</dbReference>
<dbReference type="GO" id="GO:0005737">
    <property type="term" value="C:cytoplasm"/>
    <property type="evidence" value="ECO:0007669"/>
    <property type="project" value="TreeGrafter"/>
</dbReference>
<dbReference type="AlphaFoldDB" id="A0A2N0U431"/>
<dbReference type="STRING" id="447422.SAMN05660903_00167"/>
<dbReference type="Pfam" id="PF13155">
    <property type="entry name" value="Toprim_2"/>
    <property type="match status" value="1"/>
</dbReference>
<name>A0A2N0U431_9FLAO</name>
<organism evidence="1 2">
    <name type="scientific">Salegentibacter salinarum</name>
    <dbReference type="NCBI Taxonomy" id="447422"/>
    <lineage>
        <taxon>Bacteria</taxon>
        <taxon>Pseudomonadati</taxon>
        <taxon>Bacteroidota</taxon>
        <taxon>Flavobacteriia</taxon>
        <taxon>Flavobacteriales</taxon>
        <taxon>Flavobacteriaceae</taxon>
        <taxon>Salegentibacter</taxon>
    </lineage>
</organism>
<keyword evidence="2" id="KW-1185">Reference proteome</keyword>
<reference evidence="1 2" key="1">
    <citation type="submission" date="2015-10" db="EMBL/GenBank/DDBJ databases">
        <title>Draft genome sequence of Salegentibacter salinarum KCTC 12975.</title>
        <authorList>
            <person name="Lin W."/>
            <person name="Zheng Q."/>
        </authorList>
    </citation>
    <scope>NUCLEOTIDE SEQUENCE [LARGE SCALE GENOMIC DNA]</scope>
    <source>
        <strain evidence="1 2">KCTC 12975</strain>
    </source>
</reference>
<dbReference type="OrthoDB" id="8536512at2"/>
<dbReference type="Gene3D" id="3.40.1360.10">
    <property type="match status" value="1"/>
</dbReference>
<evidence type="ECO:0008006" key="3">
    <source>
        <dbReference type="Google" id="ProtNLM"/>
    </source>
</evidence>
<dbReference type="PANTHER" id="PTHR30313:SF2">
    <property type="entry name" value="DNA PRIMASE"/>
    <property type="match status" value="1"/>
</dbReference>
<accession>A0A2N0U431</accession>
<protein>
    <recommendedName>
        <fullName evidence="3">DNA primase</fullName>
    </recommendedName>
</protein>
<dbReference type="SUPFAM" id="SSF56731">
    <property type="entry name" value="DNA primase core"/>
    <property type="match status" value="1"/>
</dbReference>
<dbReference type="InterPro" id="IPR036977">
    <property type="entry name" value="DNA_primase_Znf_CHC2"/>
</dbReference>
<dbReference type="Proteomes" id="UP000232673">
    <property type="component" value="Unassembled WGS sequence"/>
</dbReference>
<dbReference type="GO" id="GO:0003677">
    <property type="term" value="F:DNA binding"/>
    <property type="evidence" value="ECO:0007669"/>
    <property type="project" value="InterPro"/>
</dbReference>
<dbReference type="EMBL" id="LKTS01000001">
    <property type="protein sequence ID" value="PKD21770.1"/>
    <property type="molecule type" value="Genomic_DNA"/>
</dbReference>
<dbReference type="Gene3D" id="3.90.580.10">
    <property type="entry name" value="Zinc finger, CHC2-type domain"/>
    <property type="match status" value="1"/>
</dbReference>
<comment type="caution">
    <text evidence="1">The sequence shown here is derived from an EMBL/GenBank/DDBJ whole genome shotgun (WGS) entry which is preliminary data.</text>
</comment>